<feature type="transmembrane region" description="Helical" evidence="2">
    <location>
        <begin position="123"/>
        <end position="142"/>
    </location>
</feature>
<evidence type="ECO:0000256" key="1">
    <source>
        <dbReference type="SAM" id="MobiDB-lite"/>
    </source>
</evidence>
<protein>
    <submittedName>
        <fullName evidence="3">Uncharacterized protein</fullName>
    </submittedName>
</protein>
<dbReference type="EMBL" id="BOPG01000048">
    <property type="protein sequence ID" value="GIJ59689.1"/>
    <property type="molecule type" value="Genomic_DNA"/>
</dbReference>
<reference evidence="3" key="1">
    <citation type="submission" date="2021-01" db="EMBL/GenBank/DDBJ databases">
        <title>Whole genome shotgun sequence of Virgisporangium aurantiacum NBRC 16421.</title>
        <authorList>
            <person name="Komaki H."/>
            <person name="Tamura T."/>
        </authorList>
    </citation>
    <scope>NUCLEOTIDE SEQUENCE</scope>
    <source>
        <strain evidence="3">NBRC 16421</strain>
    </source>
</reference>
<organism evidence="3 4">
    <name type="scientific">Virgisporangium aurantiacum</name>
    <dbReference type="NCBI Taxonomy" id="175570"/>
    <lineage>
        <taxon>Bacteria</taxon>
        <taxon>Bacillati</taxon>
        <taxon>Actinomycetota</taxon>
        <taxon>Actinomycetes</taxon>
        <taxon>Micromonosporales</taxon>
        <taxon>Micromonosporaceae</taxon>
        <taxon>Virgisporangium</taxon>
    </lineage>
</organism>
<sequence length="748" mass="80368">MRASTLPHRRHIVARRAPSAVPRRIRTVRTKPPTEPPATKPTGKPIEKGAGKAAEKAGSRPKVSLVRRVNLLRRTPKKRRVSLRKPAAQQPGKWKAFAPSTGPRPGPVTRVVRAIGHAVFHEYTLATLGSLVLAIIMTWPTMRHPTRTIPQDLGDPLLQAWQLAWSGHALDTKPGTIWDSNTFFPEHTTFAYSDTLLGFAPLGLVGSGISAAILRYNIVFTLAFALAFLGAYALARQLGAYRSGAVVAAAAFAYAPWRWGQAGHLHVLSSGGIVLALAMLARGHGFTLRHGYRPNDVRPGWALAGWLVAAWQISLGFGIGLPFAYVLALLVVAAMIAWLATPRRLVLPTPPAQPDPIPDSGTRPGVTESEPQVDVIEFGVMRPEPADPVQPTQPPQPPRPPREPGPIGRWLSRRPPVPKRLLGADVLGGLVFAAVGVFMAIPYLKVVDEHPYARRGVDELDIYSPPAYGFLTAPAESWLWGHEHSGLRATMTAPNESALLIGFVLIGLALAGLVYSAWPYYVRFVLLVGMIVSVLLAMGTAAPFGGAVTYLPLHQWLPGWDGIRTPGRLVLWTTLIAGLLAAGAVSAFVERARDFTIERGFGPYPGPLLRLALLLPLALVLVEGVSASGHPEVPRPPAGLAEAAAPLLILPSDQASDEMYMLWSTQGFPPMVNGGSGFTPAGQSEVREVAAGFPDAASIRLLRDLGVRTVVVVKSMVAGTAYEAAANPETFGEDIEVEETPELVIYHL</sequence>
<name>A0A8J3Z8W3_9ACTN</name>
<feature type="transmembrane region" description="Helical" evidence="2">
    <location>
        <begin position="569"/>
        <end position="588"/>
    </location>
</feature>
<keyword evidence="4" id="KW-1185">Reference proteome</keyword>
<feature type="transmembrane region" description="Helical" evidence="2">
    <location>
        <begin position="301"/>
        <end position="317"/>
    </location>
</feature>
<evidence type="ECO:0000256" key="2">
    <source>
        <dbReference type="SAM" id="Phobius"/>
    </source>
</evidence>
<feature type="compositionally biased region" description="Pro residues" evidence="1">
    <location>
        <begin position="386"/>
        <end position="399"/>
    </location>
</feature>
<feature type="region of interest" description="Disordered" evidence="1">
    <location>
        <begin position="349"/>
        <end position="369"/>
    </location>
</feature>
<feature type="transmembrane region" description="Helical" evidence="2">
    <location>
        <begin position="213"/>
        <end position="233"/>
    </location>
</feature>
<feature type="transmembrane region" description="Helical" evidence="2">
    <location>
        <begin position="525"/>
        <end position="549"/>
    </location>
</feature>
<feature type="region of interest" description="Disordered" evidence="1">
    <location>
        <begin position="14"/>
        <end position="62"/>
    </location>
</feature>
<feature type="region of interest" description="Disordered" evidence="1">
    <location>
        <begin position="77"/>
        <end position="103"/>
    </location>
</feature>
<comment type="caution">
    <text evidence="3">The sequence shown here is derived from an EMBL/GenBank/DDBJ whole genome shotgun (WGS) entry which is preliminary data.</text>
</comment>
<feature type="transmembrane region" description="Helical" evidence="2">
    <location>
        <begin position="421"/>
        <end position="444"/>
    </location>
</feature>
<dbReference type="RefSeq" id="WP_204002556.1">
    <property type="nucleotide sequence ID" value="NZ_BOPG01000048.1"/>
</dbReference>
<feature type="compositionally biased region" description="Basic and acidic residues" evidence="1">
    <location>
        <begin position="45"/>
        <end position="58"/>
    </location>
</feature>
<keyword evidence="2" id="KW-1133">Transmembrane helix</keyword>
<feature type="transmembrane region" description="Helical" evidence="2">
    <location>
        <begin position="498"/>
        <end position="518"/>
    </location>
</feature>
<keyword evidence="2" id="KW-0472">Membrane</keyword>
<feature type="transmembrane region" description="Helical" evidence="2">
    <location>
        <begin position="240"/>
        <end position="257"/>
    </location>
</feature>
<feature type="region of interest" description="Disordered" evidence="1">
    <location>
        <begin position="384"/>
        <end position="410"/>
    </location>
</feature>
<dbReference type="Proteomes" id="UP000612585">
    <property type="component" value="Unassembled WGS sequence"/>
</dbReference>
<keyword evidence="2" id="KW-0812">Transmembrane</keyword>
<evidence type="ECO:0000313" key="4">
    <source>
        <dbReference type="Proteomes" id="UP000612585"/>
    </source>
</evidence>
<accession>A0A8J3Z8W3</accession>
<gene>
    <name evidence="3" type="ORF">Vau01_072050</name>
</gene>
<feature type="transmembrane region" description="Helical" evidence="2">
    <location>
        <begin position="263"/>
        <end position="281"/>
    </location>
</feature>
<dbReference type="AlphaFoldDB" id="A0A8J3Z8W3"/>
<evidence type="ECO:0000313" key="3">
    <source>
        <dbReference type="EMBL" id="GIJ59689.1"/>
    </source>
</evidence>
<proteinExistence type="predicted"/>
<feature type="transmembrane region" description="Helical" evidence="2">
    <location>
        <begin position="323"/>
        <end position="341"/>
    </location>
</feature>